<sequence length="673" mass="76823">MDEQADDSKARSERAAITSVAARRFAFNPLGRFNRSAYSIQRGQDYDLTIVTSDAAEIRVASSALCVQSAYFVGLLSSGMVEEQRRTVTFNDLDSARLELFVRFCCTGELFICGDNFLRLLELASRFVCRNLLAMLQDYVRTDFLSIPQADLSAVVTEPIDSETAALTRRVLLENMIPRNMLELKVEVVDDLLKDDSLVAAKEDHVLQFVCDFAKQCDPCKTKSHFLLNHVRLPRLTMSAFERAAITLPGFKDGGAFEAIVRGVEFLDLVGDEQLTPRRGSDVHVTMLWIGEHHEETQNSFSIVHPLVVPYQGTATTPQPKRQILTDRSYLTGVNSFSTTPFFTAANHLFSISVLGQIEKLTFKRRGAYRCDRLRNACLQDNLMAIEQVIGVDTEEDSYYISCLRRTSRSNRVFVLKCHLVQNDDLKTEEVQLPQDVAVVKARRMVYRRSCIVLLNEVNQLFVYSDSRGVLRRVPDPDECLPKYVQIAVQGDRLYVFDYSECPPQLHDFSKPFSRFDKLRVFDLANFSWLSECQLGLNAIRRSGYNELIDFSIDMYFIRGQLYFVWLYQARMYLFRADEAVEKVDLVYDCKLPRDANAMVLLPGFYASHDETTVLEKCVSSYCQKHLPVVGESRLAAKKVARWRERFLDEVHSNGLLQQYAGEIAWGRQETGT</sequence>
<keyword evidence="6" id="KW-1185">Reference proteome</keyword>
<keyword evidence="1" id="KW-0880">Kelch repeat</keyword>
<proteinExistence type="predicted"/>
<protein>
    <recommendedName>
        <fullName evidence="4">BTB domain-containing protein</fullName>
    </recommendedName>
</protein>
<dbReference type="Gene3D" id="1.25.40.420">
    <property type="match status" value="1"/>
</dbReference>
<dbReference type="AlphaFoldDB" id="A0A1V9XG49"/>
<dbReference type="Pfam" id="PF07707">
    <property type="entry name" value="BACK"/>
    <property type="match status" value="1"/>
</dbReference>
<dbReference type="OrthoDB" id="684045at2759"/>
<reference evidence="5 6" key="1">
    <citation type="journal article" date="2017" name="Gigascience">
        <title>Draft genome of the honey bee ectoparasitic mite, Tropilaelaps mercedesae, is shaped by the parasitic life history.</title>
        <authorList>
            <person name="Dong X."/>
            <person name="Armstrong S.D."/>
            <person name="Xia D."/>
            <person name="Makepeace B.L."/>
            <person name="Darby A.C."/>
            <person name="Kadowaki T."/>
        </authorList>
    </citation>
    <scope>NUCLEOTIDE SEQUENCE [LARGE SCALE GENOMIC DNA]</scope>
    <source>
        <strain evidence="5">Wuxi-XJTLU</strain>
    </source>
</reference>
<dbReference type="PROSITE" id="PS50097">
    <property type="entry name" value="BTB"/>
    <property type="match status" value="1"/>
</dbReference>
<dbReference type="Pfam" id="PF00651">
    <property type="entry name" value="BTB"/>
    <property type="match status" value="1"/>
</dbReference>
<evidence type="ECO:0000256" key="3">
    <source>
        <dbReference type="ARBA" id="ARBA00023203"/>
    </source>
</evidence>
<evidence type="ECO:0000256" key="1">
    <source>
        <dbReference type="ARBA" id="ARBA00022441"/>
    </source>
</evidence>
<organism evidence="5 6">
    <name type="scientific">Tropilaelaps mercedesae</name>
    <dbReference type="NCBI Taxonomy" id="418985"/>
    <lineage>
        <taxon>Eukaryota</taxon>
        <taxon>Metazoa</taxon>
        <taxon>Ecdysozoa</taxon>
        <taxon>Arthropoda</taxon>
        <taxon>Chelicerata</taxon>
        <taxon>Arachnida</taxon>
        <taxon>Acari</taxon>
        <taxon>Parasitiformes</taxon>
        <taxon>Mesostigmata</taxon>
        <taxon>Gamasina</taxon>
        <taxon>Dermanyssoidea</taxon>
        <taxon>Laelapidae</taxon>
        <taxon>Tropilaelaps</taxon>
    </lineage>
</organism>
<keyword evidence="3" id="KW-0009">Actin-binding</keyword>
<dbReference type="STRING" id="418985.A0A1V9XG49"/>
<evidence type="ECO:0000313" key="5">
    <source>
        <dbReference type="EMBL" id="OQR72479.1"/>
    </source>
</evidence>
<evidence type="ECO:0000259" key="4">
    <source>
        <dbReference type="PROSITE" id="PS50097"/>
    </source>
</evidence>
<dbReference type="InterPro" id="IPR011705">
    <property type="entry name" value="BACK"/>
</dbReference>
<feature type="domain" description="BTB" evidence="4">
    <location>
        <begin position="46"/>
        <end position="114"/>
    </location>
</feature>
<dbReference type="InParanoid" id="A0A1V9XG49"/>
<dbReference type="Proteomes" id="UP000192247">
    <property type="component" value="Unassembled WGS sequence"/>
</dbReference>
<dbReference type="SUPFAM" id="SSF54695">
    <property type="entry name" value="POZ domain"/>
    <property type="match status" value="1"/>
</dbReference>
<dbReference type="Gene3D" id="3.30.710.10">
    <property type="entry name" value="Potassium Channel Kv1.1, Chain A"/>
    <property type="match status" value="1"/>
</dbReference>
<accession>A0A1V9XG49</accession>
<evidence type="ECO:0000256" key="2">
    <source>
        <dbReference type="ARBA" id="ARBA00022737"/>
    </source>
</evidence>
<dbReference type="CDD" id="cd18186">
    <property type="entry name" value="BTB_POZ_ZBTB_KLHL-like"/>
    <property type="match status" value="1"/>
</dbReference>
<dbReference type="InterPro" id="IPR000210">
    <property type="entry name" value="BTB/POZ_dom"/>
</dbReference>
<comment type="caution">
    <text evidence="5">The sequence shown here is derived from an EMBL/GenBank/DDBJ whole genome shotgun (WGS) entry which is preliminary data.</text>
</comment>
<evidence type="ECO:0000313" key="6">
    <source>
        <dbReference type="Proteomes" id="UP000192247"/>
    </source>
</evidence>
<gene>
    <name evidence="5" type="ORF">BIW11_10353</name>
</gene>
<dbReference type="InterPro" id="IPR011333">
    <property type="entry name" value="SKP1/BTB/POZ_sf"/>
</dbReference>
<keyword evidence="2" id="KW-0677">Repeat</keyword>
<dbReference type="PANTHER" id="PTHR24412:SF489">
    <property type="entry name" value="RING FINGER DOMAIN AND KELCH REPEAT-CONTAINING PROTEIN DDB_G0271372"/>
    <property type="match status" value="1"/>
</dbReference>
<dbReference type="PANTHER" id="PTHR24412">
    <property type="entry name" value="KELCH PROTEIN"/>
    <property type="match status" value="1"/>
</dbReference>
<dbReference type="EMBL" id="MNPL01011704">
    <property type="protein sequence ID" value="OQR72479.1"/>
    <property type="molecule type" value="Genomic_DNA"/>
</dbReference>
<name>A0A1V9XG49_9ACAR</name>